<dbReference type="Gene3D" id="3.40.50.720">
    <property type="entry name" value="NAD(P)-binding Rossmann-like Domain"/>
    <property type="match status" value="1"/>
</dbReference>
<comment type="caution">
    <text evidence="2">The sequence shown here is derived from an EMBL/GenBank/DDBJ whole genome shotgun (WGS) entry which is preliminary data.</text>
</comment>
<dbReference type="Pfam" id="PF03807">
    <property type="entry name" value="F420_oxidored"/>
    <property type="match status" value="1"/>
</dbReference>
<dbReference type="InterPro" id="IPR028939">
    <property type="entry name" value="P5C_Rdtase_cat_N"/>
</dbReference>
<sequence length="99" mass="10939">MYGRRNEIIDGNSGKYRKSMGTAQADSLKLLSLHTVHFINICSKTSHGQTRRNYYDHKKIGIIGCGNMGGAILYGALESGVLDKENVYVYDIKPACVVL</sequence>
<evidence type="ECO:0000313" key="2">
    <source>
        <dbReference type="EMBL" id="MFI7845432.1"/>
    </source>
</evidence>
<dbReference type="EMBL" id="JBITRD010000011">
    <property type="protein sequence ID" value="MFI7845432.1"/>
    <property type="molecule type" value="Genomic_DNA"/>
</dbReference>
<gene>
    <name evidence="2" type="ORF">ACIF0M_07715</name>
</gene>
<dbReference type="Proteomes" id="UP001614216">
    <property type="component" value="Unassembled WGS sequence"/>
</dbReference>
<evidence type="ECO:0000313" key="3">
    <source>
        <dbReference type="Proteomes" id="UP001614216"/>
    </source>
</evidence>
<proteinExistence type="predicted"/>
<protein>
    <submittedName>
        <fullName evidence="2">Pyrroline-5-carboxylate reductase family protein</fullName>
    </submittedName>
</protein>
<accession>A0ABW8AYG2</accession>
<evidence type="ECO:0000259" key="1">
    <source>
        <dbReference type="Pfam" id="PF03807"/>
    </source>
</evidence>
<dbReference type="SUPFAM" id="SSF51735">
    <property type="entry name" value="NAD(P)-binding Rossmann-fold domains"/>
    <property type="match status" value="1"/>
</dbReference>
<reference evidence="2 3" key="1">
    <citation type="submission" date="2024-08" db="EMBL/GenBank/DDBJ databases">
        <authorList>
            <person name="Vancuren S.J."/>
            <person name="Allen-Vercoe E."/>
        </authorList>
    </citation>
    <scope>NUCLEOTIDE SEQUENCE [LARGE SCALE GENOMIC DNA]</scope>
    <source>
        <strain evidence="2 3">16-6-I_42_FAA</strain>
    </source>
</reference>
<dbReference type="InterPro" id="IPR036291">
    <property type="entry name" value="NAD(P)-bd_dom_sf"/>
</dbReference>
<name>A0ABW8AYG2_9FIRM</name>
<keyword evidence="3" id="KW-1185">Reference proteome</keyword>
<feature type="domain" description="Pyrroline-5-carboxylate reductase catalytic N-terminal" evidence="1">
    <location>
        <begin position="59"/>
        <end position="89"/>
    </location>
</feature>
<dbReference type="RefSeq" id="WP_396569707.1">
    <property type="nucleotide sequence ID" value="NZ_JBITRD010000011.1"/>
</dbReference>
<organism evidence="2 3">
    <name type="scientific">Dorea amylophila</name>
    <dbReference type="NCBI Taxonomy" id="2981789"/>
    <lineage>
        <taxon>Bacteria</taxon>
        <taxon>Bacillati</taxon>
        <taxon>Bacillota</taxon>
        <taxon>Clostridia</taxon>
        <taxon>Lachnospirales</taxon>
        <taxon>Lachnospiraceae</taxon>
        <taxon>Dorea</taxon>
    </lineage>
</organism>